<reference evidence="3 4" key="1">
    <citation type="submission" date="2018-10" db="EMBL/GenBank/DDBJ databases">
        <authorList>
            <person name="Zhang X."/>
        </authorList>
    </citation>
    <scope>NUCLEOTIDE SEQUENCE [LARGE SCALE GENOMIC DNA]</scope>
    <source>
        <strain evidence="3 4">SK-G1</strain>
    </source>
</reference>
<feature type="transmembrane region" description="Helical" evidence="2">
    <location>
        <begin position="16"/>
        <end position="37"/>
    </location>
</feature>
<evidence type="ECO:0000256" key="2">
    <source>
        <dbReference type="SAM" id="Phobius"/>
    </source>
</evidence>
<dbReference type="Proteomes" id="UP000280960">
    <property type="component" value="Chromosome"/>
</dbReference>
<keyword evidence="2" id="KW-0472">Membrane</keyword>
<dbReference type="EMBL" id="CP033169">
    <property type="protein sequence ID" value="AYO29306.1"/>
    <property type="molecule type" value="Genomic_DNA"/>
</dbReference>
<dbReference type="AlphaFoldDB" id="A0A3G2R1G7"/>
<dbReference type="KEGG" id="bacg:D2962_00635"/>
<name>A0A3G2R1G7_9FIRM</name>
<keyword evidence="1" id="KW-0175">Coiled coil</keyword>
<keyword evidence="2" id="KW-1133">Transmembrane helix</keyword>
<keyword evidence="4" id="KW-1185">Reference proteome</keyword>
<sequence length="130" mass="14760">MRGYIKSNSHKRKGGIILPILKPFFWGLGAAALAYMVTPRVKKVARPLLVKGVSGAIGLAEKGKETVEEFRDRRREKARETALGTDSSYDNALEQMRQERNHALNEIKELKNVISQLQNEINEIKQKNEE</sequence>
<gene>
    <name evidence="3" type="ORF">D2962_00635</name>
</gene>
<evidence type="ECO:0000256" key="1">
    <source>
        <dbReference type="SAM" id="Coils"/>
    </source>
</evidence>
<accession>A0A3G2R1G7</accession>
<evidence type="ECO:0000313" key="4">
    <source>
        <dbReference type="Proteomes" id="UP000280960"/>
    </source>
</evidence>
<protein>
    <submittedName>
        <fullName evidence="3">Uncharacterized protein</fullName>
    </submittedName>
</protein>
<feature type="coiled-coil region" evidence="1">
    <location>
        <begin position="93"/>
        <end position="130"/>
    </location>
</feature>
<organism evidence="3 4">
    <name type="scientific">Biomaibacter acetigenes</name>
    <dbReference type="NCBI Taxonomy" id="2316383"/>
    <lineage>
        <taxon>Bacteria</taxon>
        <taxon>Bacillati</taxon>
        <taxon>Bacillota</taxon>
        <taxon>Clostridia</taxon>
        <taxon>Thermosediminibacterales</taxon>
        <taxon>Tepidanaerobacteraceae</taxon>
        <taxon>Biomaibacter</taxon>
    </lineage>
</organism>
<keyword evidence="2" id="KW-0812">Transmembrane</keyword>
<proteinExistence type="predicted"/>
<evidence type="ECO:0000313" key="3">
    <source>
        <dbReference type="EMBL" id="AYO29306.1"/>
    </source>
</evidence>